<feature type="domain" description="DUF7223" evidence="2">
    <location>
        <begin position="65"/>
        <end position="304"/>
    </location>
</feature>
<dbReference type="EMBL" id="JAWDJX010000044">
    <property type="protein sequence ID" value="KAK3048919.1"/>
    <property type="molecule type" value="Genomic_DNA"/>
</dbReference>
<dbReference type="Proteomes" id="UP001271007">
    <property type="component" value="Unassembled WGS sequence"/>
</dbReference>
<proteinExistence type="predicted"/>
<name>A0AAJ0DFI7_9PEZI</name>
<reference evidence="3" key="1">
    <citation type="submission" date="2023-04" db="EMBL/GenBank/DDBJ databases">
        <title>Black Yeasts Isolated from many extreme environments.</title>
        <authorList>
            <person name="Coleine C."/>
            <person name="Stajich J.E."/>
            <person name="Selbmann L."/>
        </authorList>
    </citation>
    <scope>NUCLEOTIDE SEQUENCE</scope>
    <source>
        <strain evidence="3">CCFEE 5312</strain>
    </source>
</reference>
<feature type="region of interest" description="Disordered" evidence="1">
    <location>
        <begin position="26"/>
        <end position="55"/>
    </location>
</feature>
<comment type="caution">
    <text evidence="3">The sequence shown here is derived from an EMBL/GenBank/DDBJ whole genome shotgun (WGS) entry which is preliminary data.</text>
</comment>
<evidence type="ECO:0000259" key="2">
    <source>
        <dbReference type="Pfam" id="PF23865"/>
    </source>
</evidence>
<dbReference type="InterPro" id="IPR055647">
    <property type="entry name" value="DUF7223"/>
</dbReference>
<dbReference type="Pfam" id="PF23865">
    <property type="entry name" value="DUF7223"/>
    <property type="match status" value="1"/>
</dbReference>
<keyword evidence="4" id="KW-1185">Reference proteome</keyword>
<dbReference type="AlphaFoldDB" id="A0AAJ0DFI7"/>
<organism evidence="3 4">
    <name type="scientific">Extremus antarcticus</name>
    <dbReference type="NCBI Taxonomy" id="702011"/>
    <lineage>
        <taxon>Eukaryota</taxon>
        <taxon>Fungi</taxon>
        <taxon>Dikarya</taxon>
        <taxon>Ascomycota</taxon>
        <taxon>Pezizomycotina</taxon>
        <taxon>Dothideomycetes</taxon>
        <taxon>Dothideomycetidae</taxon>
        <taxon>Mycosphaerellales</taxon>
        <taxon>Extremaceae</taxon>
        <taxon>Extremus</taxon>
    </lineage>
</organism>
<gene>
    <name evidence="3" type="ORF">LTR09_009814</name>
</gene>
<accession>A0AAJ0DFI7</accession>
<protein>
    <recommendedName>
        <fullName evidence="2">DUF7223 domain-containing protein</fullName>
    </recommendedName>
</protein>
<evidence type="ECO:0000256" key="1">
    <source>
        <dbReference type="SAM" id="MobiDB-lite"/>
    </source>
</evidence>
<evidence type="ECO:0000313" key="4">
    <source>
        <dbReference type="Proteomes" id="UP001271007"/>
    </source>
</evidence>
<evidence type="ECO:0000313" key="3">
    <source>
        <dbReference type="EMBL" id="KAK3048919.1"/>
    </source>
</evidence>
<sequence>MLGRRQDVVGDASSIDLNKANVQNRRLINFDPRPGGKANEPPAQANNDQPPEDGIAEANREPFYLECKFCGLSGSADLVNDSEFGNFAFLGGDGLITGSADIIPRDLAAKIELEVGLKFEVPLPNSVNVGEVTLGTIVFGPGIPFGPITIGPQLQLTFGAEVGPIEGRAGISVGGEIKFSNDARGRIDFGETQNRESTGWEAEPTLVGPSLNAEIDFNMVVGPKVKALFGISTPLADAVVGIQVAAPAFNMGLLAGAGDPVCDGQDIGIKAQASLSGEVQAVLELGPINIEPVIAKLFNKDLANVCLTPGGDGPLGDDGQPLPAPSVRVLAPSTLTLSSAGFIELGLSTLTLASSGVAAASSVPPVIAASSVTFIPAALAASSSAPVFAAASSVAPVAAASSASAVPSDAVRF</sequence>